<dbReference type="InterPro" id="IPR007527">
    <property type="entry name" value="Znf_SWIM"/>
</dbReference>
<gene>
    <name evidence="4" type="ORF">M422DRAFT_56288</name>
</gene>
<evidence type="ECO:0000313" key="4">
    <source>
        <dbReference type="EMBL" id="KIJ24728.1"/>
    </source>
</evidence>
<keyword evidence="1" id="KW-0862">Zinc</keyword>
<feature type="domain" description="SWIM-type" evidence="3">
    <location>
        <begin position="28"/>
        <end position="63"/>
    </location>
</feature>
<sequence>MPVVYPESVVLNCYSSMAMTLENNPTIYQVSLGFNGMATCTCQDFQNHGGECKHLRATVLHVDAHCQAGWSIPPTPLPVTEGEARILYGKVTSTQVHSTLEFESQGESLIMNVVSFVNDLLGDTAASVGIEETDSESEEEEPTGPTEDDLEDLESVATNADDSLDFVCSI</sequence>
<reference evidence="4 5" key="1">
    <citation type="submission" date="2014-06" db="EMBL/GenBank/DDBJ databases">
        <title>Evolutionary Origins and Diversification of the Mycorrhizal Mutualists.</title>
        <authorList>
            <consortium name="DOE Joint Genome Institute"/>
            <consortium name="Mycorrhizal Genomics Consortium"/>
            <person name="Kohler A."/>
            <person name="Kuo A."/>
            <person name="Nagy L.G."/>
            <person name="Floudas D."/>
            <person name="Copeland A."/>
            <person name="Barry K.W."/>
            <person name="Cichocki N."/>
            <person name="Veneault-Fourrey C."/>
            <person name="LaButti K."/>
            <person name="Lindquist E.A."/>
            <person name="Lipzen A."/>
            <person name="Lundell T."/>
            <person name="Morin E."/>
            <person name="Murat C."/>
            <person name="Riley R."/>
            <person name="Ohm R."/>
            <person name="Sun H."/>
            <person name="Tunlid A."/>
            <person name="Henrissat B."/>
            <person name="Grigoriev I.V."/>
            <person name="Hibbett D.S."/>
            <person name="Martin F."/>
        </authorList>
    </citation>
    <scope>NUCLEOTIDE SEQUENCE [LARGE SCALE GENOMIC DNA]</scope>
    <source>
        <strain evidence="4 5">SS14</strain>
    </source>
</reference>
<accession>A0A0C9T6Z2</accession>
<evidence type="ECO:0000256" key="1">
    <source>
        <dbReference type="PROSITE-ProRule" id="PRU00325"/>
    </source>
</evidence>
<dbReference type="Pfam" id="PF04434">
    <property type="entry name" value="SWIM"/>
    <property type="match status" value="1"/>
</dbReference>
<keyword evidence="5" id="KW-1185">Reference proteome</keyword>
<dbReference type="OrthoDB" id="3070168at2759"/>
<dbReference type="PROSITE" id="PS50966">
    <property type="entry name" value="ZF_SWIM"/>
    <property type="match status" value="1"/>
</dbReference>
<keyword evidence="1" id="KW-0479">Metal-binding</keyword>
<proteinExistence type="predicted"/>
<organism evidence="4 5">
    <name type="scientific">Sphaerobolus stellatus (strain SS14)</name>
    <dbReference type="NCBI Taxonomy" id="990650"/>
    <lineage>
        <taxon>Eukaryota</taxon>
        <taxon>Fungi</taxon>
        <taxon>Dikarya</taxon>
        <taxon>Basidiomycota</taxon>
        <taxon>Agaricomycotina</taxon>
        <taxon>Agaricomycetes</taxon>
        <taxon>Phallomycetidae</taxon>
        <taxon>Geastrales</taxon>
        <taxon>Sphaerobolaceae</taxon>
        <taxon>Sphaerobolus</taxon>
    </lineage>
</organism>
<dbReference type="AlphaFoldDB" id="A0A0C9T6Z2"/>
<evidence type="ECO:0000259" key="3">
    <source>
        <dbReference type="PROSITE" id="PS50966"/>
    </source>
</evidence>
<keyword evidence="1" id="KW-0863">Zinc-finger</keyword>
<dbReference type="Proteomes" id="UP000054279">
    <property type="component" value="Unassembled WGS sequence"/>
</dbReference>
<dbReference type="HOGENOM" id="CLU_1571640_0_0_1"/>
<dbReference type="GO" id="GO:0008270">
    <property type="term" value="F:zinc ion binding"/>
    <property type="evidence" value="ECO:0007669"/>
    <property type="project" value="UniProtKB-KW"/>
</dbReference>
<feature type="compositionally biased region" description="Acidic residues" evidence="2">
    <location>
        <begin position="131"/>
        <end position="154"/>
    </location>
</feature>
<evidence type="ECO:0000313" key="5">
    <source>
        <dbReference type="Proteomes" id="UP000054279"/>
    </source>
</evidence>
<name>A0A0C9T6Z2_SPHS4</name>
<evidence type="ECO:0000256" key="2">
    <source>
        <dbReference type="SAM" id="MobiDB-lite"/>
    </source>
</evidence>
<protein>
    <recommendedName>
        <fullName evidence="3">SWIM-type domain-containing protein</fullName>
    </recommendedName>
</protein>
<feature type="region of interest" description="Disordered" evidence="2">
    <location>
        <begin position="129"/>
        <end position="164"/>
    </location>
</feature>
<dbReference type="EMBL" id="KN837462">
    <property type="protein sequence ID" value="KIJ24728.1"/>
    <property type="molecule type" value="Genomic_DNA"/>
</dbReference>